<dbReference type="PANTHER" id="PTHR38602">
    <property type="entry name" value="INNER MEMBRANE PROTEIN-RELATED"/>
    <property type="match status" value="1"/>
</dbReference>
<dbReference type="PANTHER" id="PTHR38602:SF1">
    <property type="entry name" value="INNER MEMBRANE PROTEIN"/>
    <property type="match status" value="1"/>
</dbReference>
<reference evidence="2 3" key="1">
    <citation type="submission" date="2020-08" db="EMBL/GenBank/DDBJ databases">
        <title>Genomic Encyclopedia of Type Strains, Phase IV (KMG-IV): sequencing the most valuable type-strain genomes for metagenomic binning, comparative biology and taxonomic classification.</title>
        <authorList>
            <person name="Goeker M."/>
        </authorList>
    </citation>
    <scope>NUCLEOTIDE SEQUENCE [LARGE SCALE GENOMIC DNA]</scope>
    <source>
        <strain evidence="2 3">DSM 25897</strain>
    </source>
</reference>
<protein>
    <recommendedName>
        <fullName evidence="4">DUF2065 domain-containing protein</fullName>
    </recommendedName>
</protein>
<accession>A0A7W7Y040</accession>
<dbReference type="Proteomes" id="UP000519004">
    <property type="component" value="Unassembled WGS sequence"/>
</dbReference>
<dbReference type="Pfam" id="PF09838">
    <property type="entry name" value="DUF2065"/>
    <property type="match status" value="1"/>
</dbReference>
<evidence type="ECO:0000313" key="2">
    <source>
        <dbReference type="EMBL" id="MBB5015636.1"/>
    </source>
</evidence>
<evidence type="ECO:0000256" key="1">
    <source>
        <dbReference type="SAM" id="Phobius"/>
    </source>
</evidence>
<sequence length="61" mass="6661">MLADLLAALCLVLVIEGLFLFVAPQTWKQAAAQLIRTHDRTLRTGGAVMIVLGLLALQFVR</sequence>
<dbReference type="EMBL" id="JACHHX010000009">
    <property type="protein sequence ID" value="MBB5015636.1"/>
    <property type="molecule type" value="Genomic_DNA"/>
</dbReference>
<evidence type="ECO:0000313" key="3">
    <source>
        <dbReference type="Proteomes" id="UP000519004"/>
    </source>
</evidence>
<gene>
    <name evidence="2" type="ORF">HNQ58_001540</name>
</gene>
<feature type="transmembrane region" description="Helical" evidence="1">
    <location>
        <begin position="42"/>
        <end position="60"/>
    </location>
</feature>
<keyword evidence="1" id="KW-0472">Membrane</keyword>
<dbReference type="InterPro" id="IPR019201">
    <property type="entry name" value="DUF2065"/>
</dbReference>
<keyword evidence="3" id="KW-1185">Reference proteome</keyword>
<comment type="caution">
    <text evidence="2">The sequence shown here is derived from an EMBL/GenBank/DDBJ whole genome shotgun (WGS) entry which is preliminary data.</text>
</comment>
<proteinExistence type="predicted"/>
<name>A0A7W7Y040_9GAMM</name>
<evidence type="ECO:0008006" key="4">
    <source>
        <dbReference type="Google" id="ProtNLM"/>
    </source>
</evidence>
<dbReference type="RefSeq" id="WP_183948316.1">
    <property type="nucleotide sequence ID" value="NZ_JACHHX010000009.1"/>
</dbReference>
<keyword evidence="1" id="KW-1133">Transmembrane helix</keyword>
<organism evidence="2 3">
    <name type="scientific">Rehaibacterium terrae</name>
    <dbReference type="NCBI Taxonomy" id="1341696"/>
    <lineage>
        <taxon>Bacteria</taxon>
        <taxon>Pseudomonadati</taxon>
        <taxon>Pseudomonadota</taxon>
        <taxon>Gammaproteobacteria</taxon>
        <taxon>Lysobacterales</taxon>
        <taxon>Lysobacteraceae</taxon>
        <taxon>Rehaibacterium</taxon>
    </lineage>
</organism>
<dbReference type="AlphaFoldDB" id="A0A7W7Y040"/>
<keyword evidence="1" id="KW-0812">Transmembrane</keyword>